<feature type="compositionally biased region" description="Polar residues" evidence="1">
    <location>
        <begin position="29"/>
        <end position="45"/>
    </location>
</feature>
<keyword evidence="3" id="KW-1185">Reference proteome</keyword>
<evidence type="ECO:0000313" key="3">
    <source>
        <dbReference type="Proteomes" id="UP000276215"/>
    </source>
</evidence>
<evidence type="ECO:0000313" key="2">
    <source>
        <dbReference type="EMBL" id="RPA98445.1"/>
    </source>
</evidence>
<protein>
    <submittedName>
        <fullName evidence="2">Uncharacterized protein</fullName>
    </submittedName>
</protein>
<feature type="compositionally biased region" description="Polar residues" evidence="1">
    <location>
        <begin position="79"/>
        <end position="104"/>
    </location>
</feature>
<dbReference type="AlphaFoldDB" id="A0A3N4JJK5"/>
<feature type="compositionally biased region" description="Polar residues" evidence="1">
    <location>
        <begin position="1"/>
        <end position="20"/>
    </location>
</feature>
<feature type="compositionally biased region" description="Basic and acidic residues" evidence="1">
    <location>
        <begin position="46"/>
        <end position="64"/>
    </location>
</feature>
<gene>
    <name evidence="2" type="ORF">L873DRAFT_1025670</name>
</gene>
<name>A0A3N4JJK5_9PEZI</name>
<feature type="region of interest" description="Disordered" evidence="1">
    <location>
        <begin position="1"/>
        <end position="124"/>
    </location>
</feature>
<organism evidence="2 3">
    <name type="scientific">Choiromyces venosus 120613-1</name>
    <dbReference type="NCBI Taxonomy" id="1336337"/>
    <lineage>
        <taxon>Eukaryota</taxon>
        <taxon>Fungi</taxon>
        <taxon>Dikarya</taxon>
        <taxon>Ascomycota</taxon>
        <taxon>Pezizomycotina</taxon>
        <taxon>Pezizomycetes</taxon>
        <taxon>Pezizales</taxon>
        <taxon>Tuberaceae</taxon>
        <taxon>Choiromyces</taxon>
    </lineage>
</organism>
<dbReference type="Proteomes" id="UP000276215">
    <property type="component" value="Unassembled WGS sequence"/>
</dbReference>
<accession>A0A3N4JJK5</accession>
<evidence type="ECO:0000256" key="1">
    <source>
        <dbReference type="SAM" id="MobiDB-lite"/>
    </source>
</evidence>
<reference evidence="2 3" key="1">
    <citation type="journal article" date="2018" name="Nat. Ecol. Evol.">
        <title>Pezizomycetes genomes reveal the molecular basis of ectomycorrhizal truffle lifestyle.</title>
        <authorList>
            <person name="Murat C."/>
            <person name="Payen T."/>
            <person name="Noel B."/>
            <person name="Kuo A."/>
            <person name="Morin E."/>
            <person name="Chen J."/>
            <person name="Kohler A."/>
            <person name="Krizsan K."/>
            <person name="Balestrini R."/>
            <person name="Da Silva C."/>
            <person name="Montanini B."/>
            <person name="Hainaut M."/>
            <person name="Levati E."/>
            <person name="Barry K.W."/>
            <person name="Belfiori B."/>
            <person name="Cichocki N."/>
            <person name="Clum A."/>
            <person name="Dockter R.B."/>
            <person name="Fauchery L."/>
            <person name="Guy J."/>
            <person name="Iotti M."/>
            <person name="Le Tacon F."/>
            <person name="Lindquist E.A."/>
            <person name="Lipzen A."/>
            <person name="Malagnac F."/>
            <person name="Mello A."/>
            <person name="Molinier V."/>
            <person name="Miyauchi S."/>
            <person name="Poulain J."/>
            <person name="Riccioni C."/>
            <person name="Rubini A."/>
            <person name="Sitrit Y."/>
            <person name="Splivallo R."/>
            <person name="Traeger S."/>
            <person name="Wang M."/>
            <person name="Zifcakova L."/>
            <person name="Wipf D."/>
            <person name="Zambonelli A."/>
            <person name="Paolocci F."/>
            <person name="Nowrousian M."/>
            <person name="Ottonello S."/>
            <person name="Baldrian P."/>
            <person name="Spatafora J.W."/>
            <person name="Henrissat B."/>
            <person name="Nagy L.G."/>
            <person name="Aury J.M."/>
            <person name="Wincker P."/>
            <person name="Grigoriev I.V."/>
            <person name="Bonfante P."/>
            <person name="Martin F.M."/>
        </authorList>
    </citation>
    <scope>NUCLEOTIDE SEQUENCE [LARGE SCALE GENOMIC DNA]</scope>
    <source>
        <strain evidence="2 3">120613-1</strain>
    </source>
</reference>
<proteinExistence type="predicted"/>
<sequence length="124" mass="14188">MISRLDPSSTLPYHTFSTPCPSAPPTIHPSLNPTPQTTRISNSKSNPHENNNKEKVKPEKEVSRHIPPFHTHSLDRQTRQILTNQPTNPTQPSKEQQENFSSIISRKKKENITNKPARKHGFFF</sequence>
<dbReference type="EMBL" id="ML120395">
    <property type="protein sequence ID" value="RPA98445.1"/>
    <property type="molecule type" value="Genomic_DNA"/>
</dbReference>